<accession>A0A815QKV9</accession>
<protein>
    <submittedName>
        <fullName evidence="2">Uncharacterized protein</fullName>
    </submittedName>
</protein>
<evidence type="ECO:0000313" key="2">
    <source>
        <dbReference type="EMBL" id="CAF1464649.1"/>
    </source>
</evidence>
<gene>
    <name evidence="2" type="ORF">XAT740_LOCUS37633</name>
</gene>
<keyword evidence="3" id="KW-1185">Reference proteome</keyword>
<comment type="caution">
    <text evidence="2">The sequence shown here is derived from an EMBL/GenBank/DDBJ whole genome shotgun (WGS) entry which is preliminary data.</text>
</comment>
<reference evidence="2" key="1">
    <citation type="submission" date="2021-02" db="EMBL/GenBank/DDBJ databases">
        <authorList>
            <person name="Nowell W R."/>
        </authorList>
    </citation>
    <scope>NUCLEOTIDE SEQUENCE</scope>
</reference>
<evidence type="ECO:0000313" key="3">
    <source>
        <dbReference type="Proteomes" id="UP000663828"/>
    </source>
</evidence>
<feature type="region of interest" description="Disordered" evidence="1">
    <location>
        <begin position="44"/>
        <end position="72"/>
    </location>
</feature>
<dbReference type="EMBL" id="CAJNOR010003976">
    <property type="protein sequence ID" value="CAF1464649.1"/>
    <property type="molecule type" value="Genomic_DNA"/>
</dbReference>
<evidence type="ECO:0000256" key="1">
    <source>
        <dbReference type="SAM" id="MobiDB-lite"/>
    </source>
</evidence>
<organism evidence="2 3">
    <name type="scientific">Adineta ricciae</name>
    <name type="common">Rotifer</name>
    <dbReference type="NCBI Taxonomy" id="249248"/>
    <lineage>
        <taxon>Eukaryota</taxon>
        <taxon>Metazoa</taxon>
        <taxon>Spiralia</taxon>
        <taxon>Gnathifera</taxon>
        <taxon>Rotifera</taxon>
        <taxon>Eurotatoria</taxon>
        <taxon>Bdelloidea</taxon>
        <taxon>Adinetida</taxon>
        <taxon>Adinetidae</taxon>
        <taxon>Adineta</taxon>
    </lineage>
</organism>
<dbReference type="AlphaFoldDB" id="A0A815QKV9"/>
<name>A0A815QKV9_ADIRI</name>
<dbReference type="Proteomes" id="UP000663828">
    <property type="component" value="Unassembled WGS sequence"/>
</dbReference>
<proteinExistence type="predicted"/>
<sequence>MSSRQRFRPANDIFDMISENDEDIRFDECGILKPVTATKSTIVVSSDDYPHSPTPEGTPVSDSDKIYCGPKR</sequence>